<accession>A0A4U2Z7W4</accession>
<keyword evidence="3" id="KW-1185">Reference proteome</keyword>
<protein>
    <recommendedName>
        <fullName evidence="1">NTP pyrophosphohydrolase MazG-like domain-containing protein</fullName>
    </recommendedName>
</protein>
<dbReference type="EMBL" id="SZPU01000022">
    <property type="protein sequence ID" value="TKI70134.1"/>
    <property type="molecule type" value="Genomic_DNA"/>
</dbReference>
<dbReference type="SUPFAM" id="SSF101386">
    <property type="entry name" value="all-alpha NTP pyrophosphatases"/>
    <property type="match status" value="1"/>
</dbReference>
<name>A0A4U2Z7W4_9BACI</name>
<reference evidence="2 3" key="1">
    <citation type="submission" date="2019-04" db="EMBL/GenBank/DDBJ databases">
        <title>Lysinibacillus genome sequencing.</title>
        <authorList>
            <person name="Dunlap C."/>
        </authorList>
    </citation>
    <scope>NUCLEOTIDE SEQUENCE [LARGE SCALE GENOMIC DNA]</scope>
    <source>
        <strain evidence="2 3">CCTCC AB 2010389</strain>
    </source>
</reference>
<dbReference type="CDD" id="cd11542">
    <property type="entry name" value="NTP-PPase_u5"/>
    <property type="match status" value="1"/>
</dbReference>
<gene>
    <name evidence="2" type="ORF">FC756_08500</name>
</gene>
<dbReference type="Pfam" id="PF03819">
    <property type="entry name" value="MazG"/>
    <property type="match status" value="1"/>
</dbReference>
<evidence type="ECO:0000313" key="3">
    <source>
        <dbReference type="Proteomes" id="UP000308744"/>
    </source>
</evidence>
<dbReference type="RefSeq" id="WP_107893840.1">
    <property type="nucleotide sequence ID" value="NZ_PYWM01000001.1"/>
</dbReference>
<dbReference type="Gene3D" id="1.10.287.1080">
    <property type="entry name" value="MazG-like"/>
    <property type="match status" value="1"/>
</dbReference>
<dbReference type="AlphaFoldDB" id="A0A4U2Z7W4"/>
<organism evidence="2 3">
    <name type="scientific">Lysinibacillus mangiferihumi</name>
    <dbReference type="NCBI Taxonomy" id="1130819"/>
    <lineage>
        <taxon>Bacteria</taxon>
        <taxon>Bacillati</taxon>
        <taxon>Bacillota</taxon>
        <taxon>Bacilli</taxon>
        <taxon>Bacillales</taxon>
        <taxon>Bacillaceae</taxon>
        <taxon>Lysinibacillus</taxon>
    </lineage>
</organism>
<proteinExistence type="predicted"/>
<feature type="domain" description="NTP pyrophosphohydrolase MazG-like" evidence="1">
    <location>
        <begin position="125"/>
        <end position="181"/>
    </location>
</feature>
<evidence type="ECO:0000259" key="1">
    <source>
        <dbReference type="Pfam" id="PF03819"/>
    </source>
</evidence>
<dbReference type="Proteomes" id="UP000308744">
    <property type="component" value="Unassembled WGS sequence"/>
</dbReference>
<dbReference type="InterPro" id="IPR004518">
    <property type="entry name" value="MazG-like_dom"/>
</dbReference>
<comment type="caution">
    <text evidence="2">The sequence shown here is derived from an EMBL/GenBank/DDBJ whole genome shotgun (WGS) entry which is preliminary data.</text>
</comment>
<evidence type="ECO:0000313" key="2">
    <source>
        <dbReference type="EMBL" id="TKI70134.1"/>
    </source>
</evidence>
<sequence>MQSIDKQAILDVLNSLEVIEQEGGESAYLLVENNVENHKKLNAVGVPSKTINNYGDKETFCILALALSEGYADHYNAFKGGLVLEPENRIEIETSSASGINVLCKQAYETAVSKGWHDQPRETGTLLALIHSEVSEALEADRKGDTENFTEELADVCIRIFDLCGSRNINLEQAIIKKMERNKSRSYKHGGKAY</sequence>